<dbReference type="RefSeq" id="WP_021876144.1">
    <property type="nucleotide sequence ID" value="NZ_CP018624.1"/>
</dbReference>
<proteinExistence type="predicted"/>
<organism evidence="2 3">
    <name type="scientific">Clostridium chauvoei</name>
    <dbReference type="NCBI Taxonomy" id="46867"/>
    <lineage>
        <taxon>Bacteria</taxon>
        <taxon>Bacillati</taxon>
        <taxon>Bacillota</taxon>
        <taxon>Clostridia</taxon>
        <taxon>Eubacteriales</taxon>
        <taxon>Clostridiaceae</taxon>
        <taxon>Clostridium</taxon>
    </lineage>
</organism>
<feature type="region of interest" description="Disordered" evidence="1">
    <location>
        <begin position="106"/>
        <end position="130"/>
    </location>
</feature>
<dbReference type="GeneID" id="66302148"/>
<dbReference type="KEGG" id="cchv:BTM20_09725"/>
<evidence type="ECO:0000313" key="3">
    <source>
        <dbReference type="Proteomes" id="UP000775179"/>
    </source>
</evidence>
<evidence type="ECO:0000313" key="2">
    <source>
        <dbReference type="EMBL" id="MBX7290796.1"/>
    </source>
</evidence>
<dbReference type="AlphaFoldDB" id="A0ABD4RHH9"/>
<name>A0ABD4RHH9_9CLOT</name>
<evidence type="ECO:0000256" key="1">
    <source>
        <dbReference type="SAM" id="MobiDB-lite"/>
    </source>
</evidence>
<sequence>MNFNEFNNFEEFAKKFGYTSDSGCNDIKGGFQDLNPEIFIVIGELLGNVMAGNLPFNVQNAVGNWLQLVGQAILTYNAQQQYFEGGPGNYYNTTNKNVNNSNCTQNNNTENSSNSSNKKHNNIKNNSTDVDKLKENIDTLTKEVQELKKDMERIRKGYTP</sequence>
<dbReference type="Proteomes" id="UP000775179">
    <property type="component" value="Unassembled WGS sequence"/>
</dbReference>
<protein>
    <submittedName>
        <fullName evidence="2">Uncharacterized protein</fullName>
    </submittedName>
</protein>
<dbReference type="Gene3D" id="1.20.5.190">
    <property type="match status" value="1"/>
</dbReference>
<gene>
    <name evidence="2" type="ORF">K4H94_07045</name>
</gene>
<comment type="caution">
    <text evidence="2">The sequence shown here is derived from an EMBL/GenBank/DDBJ whole genome shotgun (WGS) entry which is preliminary data.</text>
</comment>
<accession>A0ABD4RHH9</accession>
<dbReference type="EMBL" id="JAIFTX010000012">
    <property type="protein sequence ID" value="MBX7290796.1"/>
    <property type="molecule type" value="Genomic_DNA"/>
</dbReference>
<dbReference type="SUPFAM" id="SSF58100">
    <property type="entry name" value="Bacterial hemolysins"/>
    <property type="match status" value="1"/>
</dbReference>
<reference evidence="2 3" key="1">
    <citation type="submission" date="2021-08" db="EMBL/GenBank/DDBJ databases">
        <title>Genome sequence analysis of Clostridium chauvoei strains of European origin and evaluation of typing options for outbreak investigations.</title>
        <authorList>
            <person name="Abdel-Glil M."/>
            <person name="Thomas P."/>
            <person name="Seyboldt C."/>
        </authorList>
    </citation>
    <scope>NUCLEOTIDE SEQUENCE [LARGE SCALE GENOMIC DNA]</scope>
    <source>
        <strain evidence="2 3">S0260-09</strain>
    </source>
</reference>
<feature type="compositionally biased region" description="Low complexity" evidence="1">
    <location>
        <begin position="106"/>
        <end position="116"/>
    </location>
</feature>